<dbReference type="SUPFAM" id="SSF69255">
    <property type="entry name" value="gp5 N-terminal domain-like"/>
    <property type="match status" value="1"/>
</dbReference>
<feature type="compositionally biased region" description="Gly residues" evidence="2">
    <location>
        <begin position="920"/>
        <end position="979"/>
    </location>
</feature>
<dbReference type="Pfam" id="PF22178">
    <property type="entry name" value="Gp5_trimer_C"/>
    <property type="match status" value="1"/>
</dbReference>
<dbReference type="Pfam" id="PF04717">
    <property type="entry name" value="Phage_base_V"/>
    <property type="match status" value="1"/>
</dbReference>
<dbReference type="InterPro" id="IPR017847">
    <property type="entry name" value="T6SS_RhsGE_Vgr_subset"/>
</dbReference>
<evidence type="ECO:0000313" key="6">
    <source>
        <dbReference type="Proteomes" id="UP001212602"/>
    </source>
</evidence>
<dbReference type="SUPFAM" id="SSF69349">
    <property type="entry name" value="Phage fibre proteins"/>
    <property type="match status" value="1"/>
</dbReference>
<dbReference type="InterPro" id="IPR037026">
    <property type="entry name" value="Vgr_OB-fold_dom_sf"/>
</dbReference>
<dbReference type="Gene3D" id="3.55.50.10">
    <property type="entry name" value="Baseplate protein-like domains"/>
    <property type="match status" value="1"/>
</dbReference>
<evidence type="ECO:0000256" key="2">
    <source>
        <dbReference type="SAM" id="MobiDB-lite"/>
    </source>
</evidence>
<reference evidence="5" key="1">
    <citation type="submission" date="2023-01" db="EMBL/GenBank/DDBJ databases">
        <title>Xenophilus mangrovi sp. nov., isolated from soil of Mangrove nature reserve.</title>
        <authorList>
            <person name="Xu S."/>
            <person name="Liu Z."/>
            <person name="Xu Y."/>
        </authorList>
    </citation>
    <scope>NUCLEOTIDE SEQUENCE</scope>
    <source>
        <strain evidence="5">YW8</strain>
    </source>
</reference>
<feature type="region of interest" description="Disordered" evidence="2">
    <location>
        <begin position="508"/>
        <end position="530"/>
    </location>
</feature>
<organism evidence="5 6">
    <name type="scientific">Xenophilus arseniciresistens</name>
    <dbReference type="NCBI Taxonomy" id="1283306"/>
    <lineage>
        <taxon>Bacteria</taxon>
        <taxon>Pseudomonadati</taxon>
        <taxon>Pseudomonadota</taxon>
        <taxon>Betaproteobacteria</taxon>
        <taxon>Burkholderiales</taxon>
        <taxon>Comamonadaceae</taxon>
        <taxon>Xenophilus</taxon>
    </lineage>
</organism>
<sequence>MADEFDFEIKSDSPAADELMFWRVTGHEGLSRPSLYELNVLSKNERLDAKDILGRSFDVVIQFLDPDGTRHERHCHGFAVRFSRLGAVGRLFEYRIQLRSWFWLLQKRRNSRILQDKPVLDVLNAVFDDSPISRVKKLKTDGVIGVHPPRRYCVQHQESDYSYLSRLMEEEGIYYWFDAHDAPGTMMLADSSAVAHQKLPVTTSLLYRPESGTEGRFNEITRWVAERRFDTGKHDARDSNFKTIRQTLGAQVDATDNHELADFEDFEFPGGYFTAGGAEDTAKIRGDELTARRDRHWALTQWPDVAVGRQFKFENDPDGTRNGEYLIAGCTFVATHPGYESLAQGERPFSATPWQLLAETLADDAINHDSQAMMRDLMAQTPALATLGPGHSAFLLTLLPADMPFRPPRLTPQVRMPGPQSAIVVGAAGKEIDTDAFGRVKVHFHWDRYGKSNEKSTCWVRVSQPWGGKGWGGYFIPRIGQEVIVDFLNGDPNRPVVVGRVYNSDQPIPYQSPTQSGFKTRSTPGGDSTNYNEIMFEDKKGEENINIHAERNMSTSVEWDQTLAVSHDRTSTIDNDDTLVVYGHRKTEISKTLLQAVADKVTFDYRNGELKTVDKGLTEFIYDYRNIKVDGWRHEDVTGLASTQAGDSSNNVNGAYQLMARDVVVIGTATMGLSTPAFTAHGESTVKLTSGGSFDTGATGAYKGTAASFKFVTSGNFDRTIAGEANDCILGKNSNAYIGMASDFNVALARSTFIGMQLDNTLAVSISNFVGAKLENEAAIDLKSIGAAKVEQAPVRMAQAAAHLVQPGAGGGGAGGAGTAAAGPMTVGQGLSIAFGAIGIGAGVYDFTEALSSYDTAITDLRDAGFPEMARLAATRRNQLAAAGLLAAGGLGGAVGAGVVASVVAGTSGLSGADPNAAPAGGGASSAGGADGASGGSGSSGGGAGGGGGGGDGGDGGGGGFSGGGGGRSGGGGASGSTL</sequence>
<dbReference type="Pfam" id="PF05954">
    <property type="entry name" value="Phage_GPD"/>
    <property type="match status" value="1"/>
</dbReference>
<accession>A0AAE3NAI6</accession>
<keyword evidence="6" id="KW-1185">Reference proteome</keyword>
<dbReference type="Gene3D" id="2.30.110.50">
    <property type="match status" value="1"/>
</dbReference>
<evidence type="ECO:0000259" key="3">
    <source>
        <dbReference type="Pfam" id="PF04717"/>
    </source>
</evidence>
<evidence type="ECO:0000256" key="1">
    <source>
        <dbReference type="ARBA" id="ARBA00005558"/>
    </source>
</evidence>
<dbReference type="SUPFAM" id="SSF69279">
    <property type="entry name" value="Phage tail proteins"/>
    <property type="match status" value="2"/>
</dbReference>
<evidence type="ECO:0000259" key="4">
    <source>
        <dbReference type="Pfam" id="PF22178"/>
    </source>
</evidence>
<dbReference type="RefSeq" id="WP_271429974.1">
    <property type="nucleotide sequence ID" value="NZ_JAQIPB010000011.1"/>
</dbReference>
<dbReference type="NCBIfam" id="TIGR03361">
    <property type="entry name" value="VI_Rhs_Vgr"/>
    <property type="match status" value="2"/>
</dbReference>
<dbReference type="Proteomes" id="UP001212602">
    <property type="component" value="Unassembled WGS sequence"/>
</dbReference>
<comment type="similarity">
    <text evidence="1">Belongs to the VgrG protein family.</text>
</comment>
<feature type="domain" description="Gp5/Type VI secretion system Vgr C-terminal trimerisation" evidence="4">
    <location>
        <begin position="516"/>
        <end position="630"/>
    </location>
</feature>
<evidence type="ECO:0000313" key="5">
    <source>
        <dbReference type="EMBL" id="MDA7418765.1"/>
    </source>
</evidence>
<dbReference type="AlphaFoldDB" id="A0AAE3NAI6"/>
<gene>
    <name evidence="5" type="primary">tssI</name>
    <name evidence="5" type="ORF">PGB34_20520</name>
</gene>
<proteinExistence type="inferred from homology"/>
<comment type="caution">
    <text evidence="5">The sequence shown here is derived from an EMBL/GenBank/DDBJ whole genome shotgun (WGS) entry which is preliminary data.</text>
</comment>
<dbReference type="EMBL" id="JAQIPB010000011">
    <property type="protein sequence ID" value="MDA7418765.1"/>
    <property type="molecule type" value="Genomic_DNA"/>
</dbReference>
<feature type="domain" description="Gp5/Type VI secretion system Vgr protein OB-fold" evidence="3">
    <location>
        <begin position="433"/>
        <end position="502"/>
    </location>
</feature>
<dbReference type="InterPro" id="IPR006531">
    <property type="entry name" value="Gp5/Vgr_OB"/>
</dbReference>
<dbReference type="Gene3D" id="2.40.50.230">
    <property type="entry name" value="Gp5 N-terminal domain"/>
    <property type="match status" value="1"/>
</dbReference>
<name>A0AAE3NAI6_9BURK</name>
<dbReference type="Gene3D" id="4.10.220.110">
    <property type="match status" value="1"/>
</dbReference>
<dbReference type="NCBIfam" id="TIGR01646">
    <property type="entry name" value="vgr_GE"/>
    <property type="match status" value="1"/>
</dbReference>
<feature type="region of interest" description="Disordered" evidence="2">
    <location>
        <begin position="916"/>
        <end position="979"/>
    </location>
</feature>
<protein>
    <submittedName>
        <fullName evidence="5">Type VI secretion system tip protein TssI/VgrG</fullName>
    </submittedName>
</protein>
<dbReference type="InterPro" id="IPR054030">
    <property type="entry name" value="Gp5_Vgr_C"/>
</dbReference>
<dbReference type="InterPro" id="IPR006533">
    <property type="entry name" value="T6SS_Vgr_RhsGE"/>
</dbReference>